<dbReference type="EMBL" id="JACHIV010000001">
    <property type="protein sequence ID" value="MBB5069167.1"/>
    <property type="molecule type" value="Genomic_DNA"/>
</dbReference>
<accession>A0A840NLN6</accession>
<gene>
    <name evidence="1" type="ORF">BJ969_002255</name>
</gene>
<evidence type="ECO:0000313" key="2">
    <source>
        <dbReference type="Proteomes" id="UP000580474"/>
    </source>
</evidence>
<sequence length="208" mass="22642">MPYPPEPWELRGSLHLSLWRLPDAELPGTPVETPPILVGGSGFVGTAWVVYGQGSVMEYNELLTAVLVHDRLTPRVHISHIWVDSADSEQGGRELWGIPKRQAEFQLRSSTGESRFSRVTSFAAGGIASAGFSRVASLPGAWPFAYRIAQDLNGFQQTPVSGSSSVVWCTSSWRFEPDGPLGWLGGRRPVASLALNDFAMRFGSEGAR</sequence>
<protein>
    <recommendedName>
        <fullName evidence="3">Acetoacetate decarboxylase</fullName>
    </recommendedName>
</protein>
<dbReference type="Proteomes" id="UP000580474">
    <property type="component" value="Unassembled WGS sequence"/>
</dbReference>
<proteinExistence type="predicted"/>
<reference evidence="1 2" key="1">
    <citation type="submission" date="2020-08" db="EMBL/GenBank/DDBJ databases">
        <title>Sequencing the genomes of 1000 actinobacteria strains.</title>
        <authorList>
            <person name="Klenk H.-P."/>
        </authorList>
    </citation>
    <scope>NUCLEOTIDE SEQUENCE [LARGE SCALE GENOMIC DNA]</scope>
    <source>
        <strain evidence="1 2">DSM 45582</strain>
    </source>
</reference>
<comment type="caution">
    <text evidence="1">The sequence shown here is derived from an EMBL/GenBank/DDBJ whole genome shotgun (WGS) entry which is preliminary data.</text>
</comment>
<dbReference type="Pfam" id="PF06314">
    <property type="entry name" value="ADC"/>
    <property type="match status" value="1"/>
</dbReference>
<name>A0A840NLN6_9PSEU</name>
<dbReference type="RefSeq" id="WP_184478889.1">
    <property type="nucleotide sequence ID" value="NZ_JACHIV010000001.1"/>
</dbReference>
<dbReference type="AlphaFoldDB" id="A0A840NLN6"/>
<organism evidence="1 2">
    <name type="scientific">Saccharopolyspora gloriosae</name>
    <dbReference type="NCBI Taxonomy" id="455344"/>
    <lineage>
        <taxon>Bacteria</taxon>
        <taxon>Bacillati</taxon>
        <taxon>Actinomycetota</taxon>
        <taxon>Actinomycetes</taxon>
        <taxon>Pseudonocardiales</taxon>
        <taxon>Pseudonocardiaceae</taxon>
        <taxon>Saccharopolyspora</taxon>
    </lineage>
</organism>
<dbReference type="GO" id="GO:0016829">
    <property type="term" value="F:lyase activity"/>
    <property type="evidence" value="ECO:0007669"/>
    <property type="project" value="InterPro"/>
</dbReference>
<dbReference type="InterPro" id="IPR023375">
    <property type="entry name" value="ADC_dom_sf"/>
</dbReference>
<dbReference type="InterPro" id="IPR010451">
    <property type="entry name" value="Acetoacetate_decarboxylase"/>
</dbReference>
<dbReference type="SUPFAM" id="SSF160104">
    <property type="entry name" value="Acetoacetate decarboxylase-like"/>
    <property type="match status" value="1"/>
</dbReference>
<dbReference type="Gene3D" id="2.40.400.10">
    <property type="entry name" value="Acetoacetate decarboxylase-like"/>
    <property type="match status" value="1"/>
</dbReference>
<evidence type="ECO:0000313" key="1">
    <source>
        <dbReference type="EMBL" id="MBB5069167.1"/>
    </source>
</evidence>
<keyword evidence="2" id="KW-1185">Reference proteome</keyword>
<evidence type="ECO:0008006" key="3">
    <source>
        <dbReference type="Google" id="ProtNLM"/>
    </source>
</evidence>